<dbReference type="EMBL" id="KN837391">
    <property type="protein sequence ID" value="KIJ25942.1"/>
    <property type="molecule type" value="Genomic_DNA"/>
</dbReference>
<dbReference type="Proteomes" id="UP000054279">
    <property type="component" value="Unassembled WGS sequence"/>
</dbReference>
<evidence type="ECO:0000313" key="2">
    <source>
        <dbReference type="EMBL" id="KIJ25942.1"/>
    </source>
</evidence>
<protein>
    <recommendedName>
        <fullName evidence="1">CxC2-like cysteine cluster KDZ transposase-associated domain-containing protein</fullName>
    </recommendedName>
</protein>
<dbReference type="Pfam" id="PF18803">
    <property type="entry name" value="CxC2"/>
    <property type="match status" value="1"/>
</dbReference>
<gene>
    <name evidence="2" type="ORF">M422DRAFT_192828</name>
</gene>
<accession>A0A0C9UA62</accession>
<dbReference type="AlphaFoldDB" id="A0A0C9UA62"/>
<reference evidence="2 3" key="1">
    <citation type="submission" date="2014-06" db="EMBL/GenBank/DDBJ databases">
        <title>Evolutionary Origins and Diversification of the Mycorrhizal Mutualists.</title>
        <authorList>
            <consortium name="DOE Joint Genome Institute"/>
            <consortium name="Mycorrhizal Genomics Consortium"/>
            <person name="Kohler A."/>
            <person name="Kuo A."/>
            <person name="Nagy L.G."/>
            <person name="Floudas D."/>
            <person name="Copeland A."/>
            <person name="Barry K.W."/>
            <person name="Cichocki N."/>
            <person name="Veneault-Fourrey C."/>
            <person name="LaButti K."/>
            <person name="Lindquist E.A."/>
            <person name="Lipzen A."/>
            <person name="Lundell T."/>
            <person name="Morin E."/>
            <person name="Murat C."/>
            <person name="Riley R."/>
            <person name="Ohm R."/>
            <person name="Sun H."/>
            <person name="Tunlid A."/>
            <person name="Henrissat B."/>
            <person name="Grigoriev I.V."/>
            <person name="Hibbett D.S."/>
            <person name="Martin F."/>
        </authorList>
    </citation>
    <scope>NUCLEOTIDE SEQUENCE [LARGE SCALE GENOMIC DNA]</scope>
    <source>
        <strain evidence="2 3">SS14</strain>
    </source>
</reference>
<feature type="domain" description="CxC2-like cysteine cluster KDZ transposase-associated" evidence="1">
    <location>
        <begin position="66"/>
        <end position="172"/>
    </location>
</feature>
<dbReference type="InterPro" id="IPR041457">
    <property type="entry name" value="CxC2_KDZ-assoc"/>
</dbReference>
<dbReference type="OrthoDB" id="3214502at2759"/>
<keyword evidence="3" id="KW-1185">Reference proteome</keyword>
<proteinExistence type="predicted"/>
<dbReference type="HOGENOM" id="CLU_003703_12_1_1"/>
<sequence length="367" mass="41426">MYLHEAPIDEKPICLQANCKEAGAYDCVDCDAPGYWCRECLIEDHQYLPFHRINAWDGNSLRHVNLKELGMTVSFGHELGLCPHMATEGGPQDITILDVTGIHSVRMAWCRCAAAPTQAEQLFERKWFPATLQRPRTAISFRVLKLFHLLNHVARTNPWDFAGTMHRLTDNVCPTSVTDIYKPFKHVQRQWRVVRAWKRGGVRDPALPRLNGSLAMWCVSCPIPGVNLDPGWQQHPDSDLIHTVFIGVDGNFRLRRHNKGGGEKADPSLFGNDAYYAPHPDYKMFCRVRGGAPDDMADMTCRMVKAGEPQRRTVNANRPTNGNLSNSCVRSGAFAPKGTVDIILGERYGVIFVLLRERLIGRQFCQC</sequence>
<name>A0A0C9UA62_SPHS4</name>
<evidence type="ECO:0000313" key="3">
    <source>
        <dbReference type="Proteomes" id="UP000054279"/>
    </source>
</evidence>
<evidence type="ECO:0000259" key="1">
    <source>
        <dbReference type="Pfam" id="PF18803"/>
    </source>
</evidence>
<organism evidence="2 3">
    <name type="scientific">Sphaerobolus stellatus (strain SS14)</name>
    <dbReference type="NCBI Taxonomy" id="990650"/>
    <lineage>
        <taxon>Eukaryota</taxon>
        <taxon>Fungi</taxon>
        <taxon>Dikarya</taxon>
        <taxon>Basidiomycota</taxon>
        <taxon>Agaricomycotina</taxon>
        <taxon>Agaricomycetes</taxon>
        <taxon>Phallomycetidae</taxon>
        <taxon>Geastrales</taxon>
        <taxon>Sphaerobolaceae</taxon>
        <taxon>Sphaerobolus</taxon>
    </lineage>
</organism>